<evidence type="ECO:0000256" key="2">
    <source>
        <dbReference type="ARBA" id="ARBA00009347"/>
    </source>
</evidence>
<evidence type="ECO:0000259" key="9">
    <source>
        <dbReference type="Pfam" id="PF00441"/>
    </source>
</evidence>
<feature type="domain" description="Acyl-CoA dehydrogenase/oxidase C-terminal" evidence="9">
    <location>
        <begin position="230"/>
        <end position="378"/>
    </location>
</feature>
<dbReference type="FunFam" id="2.40.110.10:FF:000001">
    <property type="entry name" value="Acyl-CoA dehydrogenase, mitochondrial"/>
    <property type="match status" value="1"/>
</dbReference>
<proteinExistence type="inferred from homology"/>
<dbReference type="EMBL" id="FNUT01000007">
    <property type="protein sequence ID" value="SEG39039.1"/>
    <property type="molecule type" value="Genomic_DNA"/>
</dbReference>
<dbReference type="InterPro" id="IPR006091">
    <property type="entry name" value="Acyl-CoA_Oxase/DH_mid-dom"/>
</dbReference>
<evidence type="ECO:0000256" key="1">
    <source>
        <dbReference type="ARBA" id="ARBA00001974"/>
    </source>
</evidence>
<dbReference type="InterPro" id="IPR046373">
    <property type="entry name" value="Acyl-CoA_Oxase/DH_mid-dom_sf"/>
</dbReference>
<evidence type="ECO:0000256" key="5">
    <source>
        <dbReference type="ARBA" id="ARBA00023002"/>
    </source>
</evidence>
<name>A0A1H5ZRI2_9SPHI</name>
<dbReference type="Proteomes" id="UP000236731">
    <property type="component" value="Unassembled WGS sequence"/>
</dbReference>
<dbReference type="SUPFAM" id="SSF56645">
    <property type="entry name" value="Acyl-CoA dehydrogenase NM domain-like"/>
    <property type="match status" value="1"/>
</dbReference>
<dbReference type="InterPro" id="IPR013786">
    <property type="entry name" value="AcylCoA_DH/ox_N"/>
</dbReference>
<comment type="cofactor">
    <cofactor evidence="1 8">
        <name>FAD</name>
        <dbReference type="ChEBI" id="CHEBI:57692"/>
    </cofactor>
</comment>
<keyword evidence="4 8" id="KW-0274">FAD</keyword>
<evidence type="ECO:0000256" key="7">
    <source>
        <dbReference type="ARBA" id="ARBA00072305"/>
    </source>
</evidence>
<accession>A0A1H5ZRI2</accession>
<keyword evidence="5 8" id="KW-0560">Oxidoreductase</keyword>
<dbReference type="FunFam" id="1.10.540.10:FF:000002">
    <property type="entry name" value="Acyl-CoA dehydrogenase FadE19"/>
    <property type="match status" value="1"/>
</dbReference>
<dbReference type="FunFam" id="1.20.140.10:FF:000004">
    <property type="entry name" value="Acyl-CoA dehydrogenase FadE25"/>
    <property type="match status" value="1"/>
</dbReference>
<comment type="similarity">
    <text evidence="2 8">Belongs to the acyl-CoA dehydrogenase family.</text>
</comment>
<dbReference type="RefSeq" id="WP_103906588.1">
    <property type="nucleotide sequence ID" value="NZ_CP049246.1"/>
</dbReference>
<organism evidence="12 13">
    <name type="scientific">Sphingobacterium lactis</name>
    <dbReference type="NCBI Taxonomy" id="797291"/>
    <lineage>
        <taxon>Bacteria</taxon>
        <taxon>Pseudomonadati</taxon>
        <taxon>Bacteroidota</taxon>
        <taxon>Sphingobacteriia</taxon>
        <taxon>Sphingobacteriales</taxon>
        <taxon>Sphingobacteriaceae</taxon>
        <taxon>Sphingobacterium</taxon>
    </lineage>
</organism>
<dbReference type="Gene3D" id="1.10.540.10">
    <property type="entry name" value="Acyl-CoA dehydrogenase/oxidase, N-terminal domain"/>
    <property type="match status" value="1"/>
</dbReference>
<dbReference type="InterPro" id="IPR037069">
    <property type="entry name" value="AcylCoA_DH/ox_N_sf"/>
</dbReference>
<evidence type="ECO:0000256" key="8">
    <source>
        <dbReference type="RuleBase" id="RU362125"/>
    </source>
</evidence>
<dbReference type="GO" id="GO:0003995">
    <property type="term" value="F:acyl-CoA dehydrogenase activity"/>
    <property type="evidence" value="ECO:0007669"/>
    <property type="project" value="InterPro"/>
</dbReference>
<dbReference type="Gene3D" id="2.40.110.10">
    <property type="entry name" value="Butyryl-CoA Dehydrogenase, subunit A, domain 2"/>
    <property type="match status" value="1"/>
</dbReference>
<feature type="domain" description="Acyl-CoA dehydrogenase/oxidase N-terminal" evidence="11">
    <location>
        <begin position="10"/>
        <end position="119"/>
    </location>
</feature>
<dbReference type="SUPFAM" id="SSF47203">
    <property type="entry name" value="Acyl-CoA dehydrogenase C-terminal domain-like"/>
    <property type="match status" value="1"/>
</dbReference>
<evidence type="ECO:0000256" key="3">
    <source>
        <dbReference type="ARBA" id="ARBA00022630"/>
    </source>
</evidence>
<gene>
    <name evidence="12" type="ORF">SAMN05421877_107152</name>
</gene>
<keyword evidence="13" id="KW-1185">Reference proteome</keyword>
<dbReference type="InterPro" id="IPR036250">
    <property type="entry name" value="AcylCo_DH-like_C"/>
</dbReference>
<dbReference type="PIRSF" id="PIRSF016578">
    <property type="entry name" value="HsaA"/>
    <property type="match status" value="1"/>
</dbReference>
<keyword evidence="3 8" id="KW-0285">Flavoprotein</keyword>
<dbReference type="OrthoDB" id="1522475at2"/>
<dbReference type="EC" id="1.3.8.10" evidence="6"/>
<dbReference type="InterPro" id="IPR009100">
    <property type="entry name" value="AcylCoA_DH/oxidase_NM_dom_sf"/>
</dbReference>
<protein>
    <recommendedName>
        <fullName evidence="7">Cyclohex-1-ene-1-carbonyl-CoA dehydrogenase</fullName>
        <ecNumber evidence="6">1.3.8.10</ecNumber>
    </recommendedName>
</protein>
<evidence type="ECO:0000259" key="10">
    <source>
        <dbReference type="Pfam" id="PF02770"/>
    </source>
</evidence>
<evidence type="ECO:0000256" key="6">
    <source>
        <dbReference type="ARBA" id="ARBA00066362"/>
    </source>
</evidence>
<feature type="domain" description="Acyl-CoA oxidase/dehydrogenase middle" evidence="10">
    <location>
        <begin position="124"/>
        <end position="218"/>
    </location>
</feature>
<dbReference type="InterPro" id="IPR009075">
    <property type="entry name" value="AcylCo_DH/oxidase_C"/>
</dbReference>
<dbReference type="PANTHER" id="PTHR43884">
    <property type="entry name" value="ACYL-COA DEHYDROGENASE"/>
    <property type="match status" value="1"/>
</dbReference>
<dbReference type="GO" id="GO:0050660">
    <property type="term" value="F:flavin adenine dinucleotide binding"/>
    <property type="evidence" value="ECO:0007669"/>
    <property type="project" value="InterPro"/>
</dbReference>
<dbReference type="Pfam" id="PF02770">
    <property type="entry name" value="Acyl-CoA_dh_M"/>
    <property type="match status" value="1"/>
</dbReference>
<dbReference type="Pfam" id="PF00441">
    <property type="entry name" value="Acyl-CoA_dh_1"/>
    <property type="match status" value="1"/>
</dbReference>
<reference evidence="13" key="1">
    <citation type="submission" date="2016-10" db="EMBL/GenBank/DDBJ databases">
        <authorList>
            <person name="Varghese N."/>
            <person name="Submissions S."/>
        </authorList>
    </citation>
    <scope>NUCLEOTIDE SEQUENCE [LARGE SCALE GENOMIC DNA]</scope>
    <source>
        <strain evidence="13">DSM 22361</strain>
    </source>
</reference>
<dbReference type="Gene3D" id="1.20.140.10">
    <property type="entry name" value="Butyryl-CoA Dehydrogenase, subunit A, domain 3"/>
    <property type="match status" value="1"/>
</dbReference>
<evidence type="ECO:0000256" key="4">
    <source>
        <dbReference type="ARBA" id="ARBA00022827"/>
    </source>
</evidence>
<dbReference type="InterPro" id="IPR006089">
    <property type="entry name" value="Acyl-CoA_DH_CS"/>
</dbReference>
<sequence length="382" mass="41393">MYNLGSKEQLALVKESARNFAQTYIKPNVMKWDEAQVFPVELFKNLGDHGFMGIIVPEEYGGSGLSYQEYISILDEISKVCGSIGLSVAAHNSLCTNHILSFGNEEQKRKYLPKLATAEFIGAWGLTEPGSGSDAGGMNTVAVADGDYFVLNGDKTFITHAISGDVAVVMARTGEKGDKRGISAFIVEKGTPGFTAGAKMDKLGMRASETGSLFFEDCRIHKDQLIGEIGDGFVQALKLLDGGRISIAALSLGIARGAYECALKYANEREQFQTKIFDFQAVGFTLADMATKIQASELLIRQAGDLKDRGEKITKEGAMAKLYASETAVEVSNEAVQILGGYGFTKDFPAEKYFRDAKLCTIGEGTSSIQRMVIAREIKKDV</sequence>
<dbReference type="PROSITE" id="PS00073">
    <property type="entry name" value="ACYL_COA_DH_2"/>
    <property type="match status" value="1"/>
</dbReference>
<evidence type="ECO:0000313" key="12">
    <source>
        <dbReference type="EMBL" id="SEG39039.1"/>
    </source>
</evidence>
<dbReference type="PROSITE" id="PS00072">
    <property type="entry name" value="ACYL_COA_DH_1"/>
    <property type="match status" value="1"/>
</dbReference>
<dbReference type="Pfam" id="PF02771">
    <property type="entry name" value="Acyl-CoA_dh_N"/>
    <property type="match status" value="1"/>
</dbReference>
<evidence type="ECO:0000259" key="11">
    <source>
        <dbReference type="Pfam" id="PF02771"/>
    </source>
</evidence>
<dbReference type="AlphaFoldDB" id="A0A1H5ZRI2"/>
<dbReference type="PANTHER" id="PTHR43884:SF12">
    <property type="entry name" value="ISOVALERYL-COA DEHYDROGENASE, MITOCHONDRIAL-RELATED"/>
    <property type="match status" value="1"/>
</dbReference>
<evidence type="ECO:0000313" key="13">
    <source>
        <dbReference type="Proteomes" id="UP000236731"/>
    </source>
</evidence>